<dbReference type="CDD" id="cd11063">
    <property type="entry name" value="CYP52"/>
    <property type="match status" value="1"/>
</dbReference>
<evidence type="ECO:0000256" key="8">
    <source>
        <dbReference type="RuleBase" id="RU000461"/>
    </source>
</evidence>
<keyword evidence="5 7" id="KW-0408">Iron</keyword>
<accession>A0AB34L0K3</accession>
<comment type="cofactor">
    <cofactor evidence="1 7">
        <name>heme</name>
        <dbReference type="ChEBI" id="CHEBI:30413"/>
    </cofactor>
</comment>
<dbReference type="InterPro" id="IPR036396">
    <property type="entry name" value="Cyt_P450_sf"/>
</dbReference>
<keyword evidence="7 8" id="KW-0349">Heme</keyword>
<evidence type="ECO:0008006" key="12">
    <source>
        <dbReference type="Google" id="ProtNLM"/>
    </source>
</evidence>
<dbReference type="PRINTS" id="PR00385">
    <property type="entry name" value="P450"/>
</dbReference>
<keyword evidence="9" id="KW-0472">Membrane</keyword>
<dbReference type="InterPro" id="IPR047146">
    <property type="entry name" value="Cyt_P450_E_CYP52_fungi"/>
</dbReference>
<dbReference type="PANTHER" id="PTHR24287:SF17">
    <property type="entry name" value="P450, PUTATIVE (EUROFUNG)-RELATED"/>
    <property type="match status" value="1"/>
</dbReference>
<dbReference type="InterPro" id="IPR002401">
    <property type="entry name" value="Cyt_P450_E_grp-I"/>
</dbReference>
<dbReference type="GO" id="GO:0016705">
    <property type="term" value="F:oxidoreductase activity, acting on paired donors, with incorporation or reduction of molecular oxygen"/>
    <property type="evidence" value="ECO:0007669"/>
    <property type="project" value="InterPro"/>
</dbReference>
<keyword evidence="9" id="KW-0812">Transmembrane</keyword>
<evidence type="ECO:0000313" key="10">
    <source>
        <dbReference type="EMBL" id="KAL1589203.1"/>
    </source>
</evidence>
<feature type="transmembrane region" description="Helical" evidence="9">
    <location>
        <begin position="20"/>
        <end position="36"/>
    </location>
</feature>
<dbReference type="Pfam" id="PF00067">
    <property type="entry name" value="p450"/>
    <property type="match status" value="1"/>
</dbReference>
<dbReference type="PROSITE" id="PS00086">
    <property type="entry name" value="CYTOCHROME_P450"/>
    <property type="match status" value="1"/>
</dbReference>
<evidence type="ECO:0000256" key="3">
    <source>
        <dbReference type="ARBA" id="ARBA00022723"/>
    </source>
</evidence>
<organism evidence="10 11">
    <name type="scientific">Cladosporium halotolerans</name>
    <dbReference type="NCBI Taxonomy" id="1052096"/>
    <lineage>
        <taxon>Eukaryota</taxon>
        <taxon>Fungi</taxon>
        <taxon>Dikarya</taxon>
        <taxon>Ascomycota</taxon>
        <taxon>Pezizomycotina</taxon>
        <taxon>Dothideomycetes</taxon>
        <taxon>Dothideomycetidae</taxon>
        <taxon>Cladosporiales</taxon>
        <taxon>Cladosporiaceae</taxon>
        <taxon>Cladosporium</taxon>
    </lineage>
</organism>
<proteinExistence type="inferred from homology"/>
<dbReference type="InterPro" id="IPR001128">
    <property type="entry name" value="Cyt_P450"/>
</dbReference>
<keyword evidence="4 8" id="KW-0560">Oxidoreductase</keyword>
<evidence type="ECO:0000256" key="4">
    <source>
        <dbReference type="ARBA" id="ARBA00023002"/>
    </source>
</evidence>
<keyword evidence="9" id="KW-1133">Transmembrane helix</keyword>
<name>A0AB34L0K3_9PEZI</name>
<reference evidence="10 11" key="1">
    <citation type="journal article" date="2020" name="Microbiol. Resour. Announc.">
        <title>Draft Genome Sequence of a Cladosporium Species Isolated from the Mesophotic Ascidian Didemnum maculosum.</title>
        <authorList>
            <person name="Gioti A."/>
            <person name="Siaperas R."/>
            <person name="Nikolaivits E."/>
            <person name="Le Goff G."/>
            <person name="Ouazzani J."/>
            <person name="Kotoulas G."/>
            <person name="Topakas E."/>
        </authorList>
    </citation>
    <scope>NUCLEOTIDE SEQUENCE [LARGE SCALE GENOMIC DNA]</scope>
    <source>
        <strain evidence="10 11">TM138-S3</strain>
    </source>
</reference>
<keyword evidence="3 7" id="KW-0479">Metal-binding</keyword>
<evidence type="ECO:0000256" key="7">
    <source>
        <dbReference type="PIRSR" id="PIRSR602401-1"/>
    </source>
</evidence>
<dbReference type="GeneID" id="96003679"/>
<dbReference type="Proteomes" id="UP000803884">
    <property type="component" value="Unassembled WGS sequence"/>
</dbReference>
<dbReference type="RefSeq" id="XP_069232308.1">
    <property type="nucleotide sequence ID" value="XM_069370841.1"/>
</dbReference>
<keyword evidence="6 8" id="KW-0503">Monooxygenase</keyword>
<dbReference type="EMBL" id="JAAQHG020000005">
    <property type="protein sequence ID" value="KAL1589203.1"/>
    <property type="molecule type" value="Genomic_DNA"/>
</dbReference>
<sequence length="515" mass="57996">MIKLDVWEVSTWPSHHPTSAAVVFVAATALISYLAYSRYVQEQTRRAFKLQHGCQPIAAVQRDRGPFGLKSLFRAIKLKKEHKILEFLNDRHVELGRTYVSKGLFKTVYFTNDPENIKCALATRFEDWGVQKIRQAVFRDFLGSGIFTTDGTFWQHSRAMLRPQFEKSQVAAIDHFEPYVQKLFACIPEDGSTVDLQELFFKLTMDASTEFLLGSGTDCLGGDKEGQMFAETFDKCLKAGIWKDIFGYLYYLIPHRQASKAIKYSHNAVDTWVQQAMQHKGASAAKDLGERYIFVNELAKHAEVDATRVRDETLNILLAGRDTTASLLGSLWFNLARDPDLYQKLRAEVAPLNGDPPSYEALKDMKLVRYTIQETLRLHPPVPILGKLALRDTLLPHGGGPTGSSPLFIPRNSLLSYNTYSLMRSPALYGRDAHVFRPERWSKEPALRPGWGYLPFGGGPRSCLGQQYALGLAGYVVVRLVQRYSWVKARGEGEWREGLAVTCCSGDGAWVAVGR</sequence>
<evidence type="ECO:0000256" key="5">
    <source>
        <dbReference type="ARBA" id="ARBA00023004"/>
    </source>
</evidence>
<dbReference type="InterPro" id="IPR017972">
    <property type="entry name" value="Cyt_P450_CS"/>
</dbReference>
<dbReference type="GO" id="GO:0004497">
    <property type="term" value="F:monooxygenase activity"/>
    <property type="evidence" value="ECO:0007669"/>
    <property type="project" value="UniProtKB-KW"/>
</dbReference>
<evidence type="ECO:0000256" key="2">
    <source>
        <dbReference type="ARBA" id="ARBA00010617"/>
    </source>
</evidence>
<keyword evidence="11" id="KW-1185">Reference proteome</keyword>
<dbReference type="GO" id="GO:0005506">
    <property type="term" value="F:iron ion binding"/>
    <property type="evidence" value="ECO:0007669"/>
    <property type="project" value="InterPro"/>
</dbReference>
<dbReference type="AlphaFoldDB" id="A0AB34L0K3"/>
<gene>
    <name evidence="10" type="ORF">WHR41_02235</name>
</gene>
<protein>
    <recommendedName>
        <fullName evidence="12">Cytochrome P450 alkane hydroxylase</fullName>
    </recommendedName>
</protein>
<dbReference type="Gene3D" id="1.10.630.10">
    <property type="entry name" value="Cytochrome P450"/>
    <property type="match status" value="1"/>
</dbReference>
<dbReference type="PANTHER" id="PTHR24287">
    <property type="entry name" value="P450, PUTATIVE (EUROFUNG)-RELATED"/>
    <property type="match status" value="1"/>
</dbReference>
<evidence type="ECO:0000256" key="1">
    <source>
        <dbReference type="ARBA" id="ARBA00001971"/>
    </source>
</evidence>
<evidence type="ECO:0000256" key="9">
    <source>
        <dbReference type="SAM" id="Phobius"/>
    </source>
</evidence>
<comment type="caution">
    <text evidence="10">The sequence shown here is derived from an EMBL/GenBank/DDBJ whole genome shotgun (WGS) entry which is preliminary data.</text>
</comment>
<evidence type="ECO:0000256" key="6">
    <source>
        <dbReference type="ARBA" id="ARBA00023033"/>
    </source>
</evidence>
<dbReference type="SUPFAM" id="SSF48264">
    <property type="entry name" value="Cytochrome P450"/>
    <property type="match status" value="1"/>
</dbReference>
<evidence type="ECO:0000313" key="11">
    <source>
        <dbReference type="Proteomes" id="UP000803884"/>
    </source>
</evidence>
<feature type="binding site" description="axial binding residue" evidence="7">
    <location>
        <position position="463"/>
    </location>
    <ligand>
        <name>heme</name>
        <dbReference type="ChEBI" id="CHEBI:30413"/>
    </ligand>
    <ligandPart>
        <name>Fe</name>
        <dbReference type="ChEBI" id="CHEBI:18248"/>
    </ligandPart>
</feature>
<dbReference type="GO" id="GO:0020037">
    <property type="term" value="F:heme binding"/>
    <property type="evidence" value="ECO:0007669"/>
    <property type="project" value="InterPro"/>
</dbReference>
<comment type="similarity">
    <text evidence="2 8">Belongs to the cytochrome P450 family.</text>
</comment>
<dbReference type="PRINTS" id="PR00463">
    <property type="entry name" value="EP450I"/>
</dbReference>